<dbReference type="PANTHER" id="PTHR48079">
    <property type="entry name" value="PROTEIN YEEZ"/>
    <property type="match status" value="1"/>
</dbReference>
<dbReference type="InterPro" id="IPR036291">
    <property type="entry name" value="NAD(P)-bd_dom_sf"/>
</dbReference>
<feature type="domain" description="NAD(P)-binding" evidence="2">
    <location>
        <begin position="185"/>
        <end position="329"/>
    </location>
</feature>
<name>A0A4D7C2G1_9SPHN</name>
<dbReference type="Pfam" id="PF13460">
    <property type="entry name" value="NAD_binding_10"/>
    <property type="match status" value="1"/>
</dbReference>
<accession>A0A4D7C2G1</accession>
<dbReference type="InterPro" id="IPR016040">
    <property type="entry name" value="NAD(P)-bd_dom"/>
</dbReference>
<keyword evidence="4" id="KW-1185">Reference proteome</keyword>
<feature type="region of interest" description="Disordered" evidence="1">
    <location>
        <begin position="48"/>
        <end position="95"/>
    </location>
</feature>
<protein>
    <submittedName>
        <fullName evidence="3">NAD-dependent epimerase/dehydratase family protein</fullName>
    </submittedName>
</protein>
<organism evidence="3 4">
    <name type="scientific">Hankyongella ginsenosidimutans</name>
    <dbReference type="NCBI Taxonomy" id="1763828"/>
    <lineage>
        <taxon>Bacteria</taxon>
        <taxon>Pseudomonadati</taxon>
        <taxon>Pseudomonadota</taxon>
        <taxon>Alphaproteobacteria</taxon>
        <taxon>Sphingomonadales</taxon>
        <taxon>Sphingomonadaceae</taxon>
        <taxon>Hankyongella</taxon>
    </lineage>
</organism>
<evidence type="ECO:0000256" key="1">
    <source>
        <dbReference type="SAM" id="MobiDB-lite"/>
    </source>
</evidence>
<evidence type="ECO:0000313" key="3">
    <source>
        <dbReference type="EMBL" id="QCI79251.1"/>
    </source>
</evidence>
<feature type="compositionally biased region" description="Basic residues" evidence="1">
    <location>
        <begin position="75"/>
        <end position="85"/>
    </location>
</feature>
<proteinExistence type="predicted"/>
<dbReference type="Proteomes" id="UP000298714">
    <property type="component" value="Chromosome"/>
</dbReference>
<evidence type="ECO:0000313" key="4">
    <source>
        <dbReference type="Proteomes" id="UP000298714"/>
    </source>
</evidence>
<dbReference type="EMBL" id="CP039704">
    <property type="protein sequence ID" value="QCI79251.1"/>
    <property type="molecule type" value="Genomic_DNA"/>
</dbReference>
<gene>
    <name evidence="3" type="ORF">E6W36_05835</name>
</gene>
<dbReference type="Gene3D" id="3.40.50.720">
    <property type="entry name" value="NAD(P)-binding Rossmann-like Domain"/>
    <property type="match status" value="1"/>
</dbReference>
<dbReference type="PANTHER" id="PTHR48079:SF6">
    <property type="entry name" value="NAD(P)-BINDING DOMAIN-CONTAINING PROTEIN-RELATED"/>
    <property type="match status" value="1"/>
</dbReference>
<reference evidence="4" key="1">
    <citation type="submission" date="2019-04" db="EMBL/GenBank/DDBJ databases">
        <title>Complete genome sequence of Sphingomonas sp. W1-2-3.</title>
        <authorList>
            <person name="Im W.T."/>
        </authorList>
    </citation>
    <scope>NUCLEOTIDE SEQUENCE [LARGE SCALE GENOMIC DNA]</scope>
    <source>
        <strain evidence="4">W1-2-3</strain>
    </source>
</reference>
<dbReference type="GO" id="GO:0004029">
    <property type="term" value="F:aldehyde dehydrogenase (NAD+) activity"/>
    <property type="evidence" value="ECO:0007669"/>
    <property type="project" value="TreeGrafter"/>
</dbReference>
<dbReference type="InterPro" id="IPR051783">
    <property type="entry name" value="NAD(P)-dependent_oxidoreduct"/>
</dbReference>
<dbReference type="KEGG" id="hgn:E6W36_05835"/>
<dbReference type="SUPFAM" id="SSF51735">
    <property type="entry name" value="NAD(P)-binding Rossmann-fold domains"/>
    <property type="match status" value="1"/>
</dbReference>
<dbReference type="GO" id="GO:0005737">
    <property type="term" value="C:cytoplasm"/>
    <property type="evidence" value="ECO:0007669"/>
    <property type="project" value="TreeGrafter"/>
</dbReference>
<evidence type="ECO:0000259" key="2">
    <source>
        <dbReference type="Pfam" id="PF13460"/>
    </source>
</evidence>
<dbReference type="AlphaFoldDB" id="A0A4D7C2G1"/>
<sequence>MPPSRDRRRNWHRGILPPRVRCVAARRAGDGATAHGVRRELPALAPDGCVRRRRGDRRLLPQHGRTGRAHPPAGGRRHGRQRSRGRSGPDRPVAWRVRRVSRRAVEAGRAAGRLLPVHARFDRELPHRRQRTPGAATVRRVRHIRGRTCRGSRDQGRRCRDRCPVPANLLAADAEVPAYDVAVFGGTGFIGRHVVEQLVAAGYSVGVAARNIRGLPEIFSHERVTLVRADVTRGDDIARAIGSAKYVVNLAHGGASGSREAIVAAMVGSAEDVAEACLAKGVKRLVHVSSIAALWLGDPTETITPATQPDPNGAERGDYAFAKAEAERRLLKLYREKACR</sequence>